<name>A0A8J2JLK5_9HEXA</name>
<dbReference type="EMBL" id="CAJVCH010009132">
    <property type="protein sequence ID" value="CAG7665957.1"/>
    <property type="molecule type" value="Genomic_DNA"/>
</dbReference>
<protein>
    <recommendedName>
        <fullName evidence="2">Methyltransferase type 11 domain-containing protein</fullName>
    </recommendedName>
</protein>
<keyword evidence="1" id="KW-0812">Transmembrane</keyword>
<dbReference type="AlphaFoldDB" id="A0A8J2JLK5"/>
<organism evidence="3 4">
    <name type="scientific">Allacma fusca</name>
    <dbReference type="NCBI Taxonomy" id="39272"/>
    <lineage>
        <taxon>Eukaryota</taxon>
        <taxon>Metazoa</taxon>
        <taxon>Ecdysozoa</taxon>
        <taxon>Arthropoda</taxon>
        <taxon>Hexapoda</taxon>
        <taxon>Collembola</taxon>
        <taxon>Symphypleona</taxon>
        <taxon>Sminthuridae</taxon>
        <taxon>Allacma</taxon>
    </lineage>
</organism>
<keyword evidence="1" id="KW-0472">Membrane</keyword>
<dbReference type="Proteomes" id="UP000708208">
    <property type="component" value="Unassembled WGS sequence"/>
</dbReference>
<dbReference type="GO" id="GO:0008757">
    <property type="term" value="F:S-adenosylmethionine-dependent methyltransferase activity"/>
    <property type="evidence" value="ECO:0007669"/>
    <property type="project" value="InterPro"/>
</dbReference>
<sequence>MQFFLYLFIALLLLGNLVVLLIFQEKSPILDFLIKHNWYFPYHVVLTLYLLPLGEFGRELREKSFMNFCHVIGPILMKEINPHKPELFAGLKAAGESGKSGKPLTVLEIGIGPCTNFPYYPGKCELVVVEPESFFRKEVEQKLKSYPGIHLKGFYDIGAEDMTSVIDSGTIDAVIGTLVLCSVNNNDSVLREVLRVLKPGGKYYFYEHVKSKPSWKRKIQEFLHWSTIWRYWMCGCDFYDTHKLIKKTGFSTVECKEAYLSYSKFSLPLEFINHNYYGIATK</sequence>
<keyword evidence="1" id="KW-1133">Transmembrane helix</keyword>
<reference evidence="3" key="1">
    <citation type="submission" date="2021-06" db="EMBL/GenBank/DDBJ databases">
        <authorList>
            <person name="Hodson N. C."/>
            <person name="Mongue J. A."/>
            <person name="Jaron S. K."/>
        </authorList>
    </citation>
    <scope>NUCLEOTIDE SEQUENCE</scope>
</reference>
<keyword evidence="4" id="KW-1185">Reference proteome</keyword>
<comment type="caution">
    <text evidence="3">The sequence shown here is derived from an EMBL/GenBank/DDBJ whole genome shotgun (WGS) entry which is preliminary data.</text>
</comment>
<evidence type="ECO:0000256" key="1">
    <source>
        <dbReference type="SAM" id="Phobius"/>
    </source>
</evidence>
<dbReference type="Pfam" id="PF08241">
    <property type="entry name" value="Methyltransf_11"/>
    <property type="match status" value="1"/>
</dbReference>
<proteinExistence type="predicted"/>
<feature type="domain" description="Methyltransferase type 11" evidence="2">
    <location>
        <begin position="107"/>
        <end position="205"/>
    </location>
</feature>
<dbReference type="PANTHER" id="PTHR45036">
    <property type="entry name" value="METHYLTRANSFERASE LIKE 7B"/>
    <property type="match status" value="1"/>
</dbReference>
<dbReference type="OrthoDB" id="416496at2759"/>
<dbReference type="PANTHER" id="PTHR45036:SF1">
    <property type="entry name" value="METHYLTRANSFERASE LIKE 7A"/>
    <property type="match status" value="1"/>
</dbReference>
<dbReference type="InterPro" id="IPR052356">
    <property type="entry name" value="Thiol_S-MT"/>
</dbReference>
<gene>
    <name evidence="3" type="ORF">AFUS01_LOCUS1642</name>
</gene>
<evidence type="ECO:0000313" key="3">
    <source>
        <dbReference type="EMBL" id="CAG7665957.1"/>
    </source>
</evidence>
<accession>A0A8J2JLK5</accession>
<evidence type="ECO:0000313" key="4">
    <source>
        <dbReference type="Proteomes" id="UP000708208"/>
    </source>
</evidence>
<feature type="transmembrane region" description="Helical" evidence="1">
    <location>
        <begin position="39"/>
        <end position="57"/>
    </location>
</feature>
<evidence type="ECO:0000259" key="2">
    <source>
        <dbReference type="Pfam" id="PF08241"/>
    </source>
</evidence>
<dbReference type="InterPro" id="IPR013216">
    <property type="entry name" value="Methyltransf_11"/>
</dbReference>